<name>A0AAW2SEM1_9LAMI</name>
<comment type="caution">
    <text evidence="2">The sequence shown here is derived from an EMBL/GenBank/DDBJ whole genome shotgun (WGS) entry which is preliminary data.</text>
</comment>
<sequence length="148" mass="16701">MAGSYSVFFACRFALVEKGDSNIFSFVGFRSQLLREVGFGEEGAEGRSLGPNPISWYQEKDFSKYLPMRLLLGSISLVISVVSMLVSYFAGHSFLLNNKLKNAAFAVYAVIFLPMTLFAARRIPFYIGLVLLTFRKVPIRKPPERKQE</sequence>
<evidence type="ECO:0000313" key="2">
    <source>
        <dbReference type="EMBL" id="KAL0390981.1"/>
    </source>
</evidence>
<accession>A0AAW2SEM1</accession>
<keyword evidence="1" id="KW-0812">Transmembrane</keyword>
<keyword evidence="1" id="KW-0472">Membrane</keyword>
<dbReference type="EMBL" id="JACGWM010000002">
    <property type="protein sequence ID" value="KAL0390981.1"/>
    <property type="molecule type" value="Genomic_DNA"/>
</dbReference>
<evidence type="ECO:0000256" key="1">
    <source>
        <dbReference type="SAM" id="Phobius"/>
    </source>
</evidence>
<feature type="transmembrane region" description="Helical" evidence="1">
    <location>
        <begin position="103"/>
        <end position="132"/>
    </location>
</feature>
<dbReference type="AlphaFoldDB" id="A0AAW2SEM1"/>
<organism evidence="2">
    <name type="scientific">Sesamum calycinum</name>
    <dbReference type="NCBI Taxonomy" id="2727403"/>
    <lineage>
        <taxon>Eukaryota</taxon>
        <taxon>Viridiplantae</taxon>
        <taxon>Streptophyta</taxon>
        <taxon>Embryophyta</taxon>
        <taxon>Tracheophyta</taxon>
        <taxon>Spermatophyta</taxon>
        <taxon>Magnoliopsida</taxon>
        <taxon>eudicotyledons</taxon>
        <taxon>Gunneridae</taxon>
        <taxon>Pentapetalae</taxon>
        <taxon>asterids</taxon>
        <taxon>lamiids</taxon>
        <taxon>Lamiales</taxon>
        <taxon>Pedaliaceae</taxon>
        <taxon>Sesamum</taxon>
    </lineage>
</organism>
<reference evidence="2" key="1">
    <citation type="submission" date="2020-06" db="EMBL/GenBank/DDBJ databases">
        <authorList>
            <person name="Li T."/>
            <person name="Hu X."/>
            <person name="Zhang T."/>
            <person name="Song X."/>
            <person name="Zhang H."/>
            <person name="Dai N."/>
            <person name="Sheng W."/>
            <person name="Hou X."/>
            <person name="Wei L."/>
        </authorList>
    </citation>
    <scope>NUCLEOTIDE SEQUENCE</scope>
    <source>
        <strain evidence="2">KEN8</strain>
        <tissue evidence="2">Leaf</tissue>
    </source>
</reference>
<gene>
    <name evidence="2" type="ORF">Scaly_0455200</name>
</gene>
<protein>
    <recommendedName>
        <fullName evidence="3">PGG domain-containing protein</fullName>
    </recommendedName>
</protein>
<evidence type="ECO:0008006" key="3">
    <source>
        <dbReference type="Google" id="ProtNLM"/>
    </source>
</evidence>
<feature type="transmembrane region" description="Helical" evidence="1">
    <location>
        <begin position="70"/>
        <end position="91"/>
    </location>
</feature>
<proteinExistence type="predicted"/>
<reference evidence="2" key="2">
    <citation type="journal article" date="2024" name="Plant">
        <title>Genomic evolution and insights into agronomic trait innovations of Sesamum species.</title>
        <authorList>
            <person name="Miao H."/>
            <person name="Wang L."/>
            <person name="Qu L."/>
            <person name="Liu H."/>
            <person name="Sun Y."/>
            <person name="Le M."/>
            <person name="Wang Q."/>
            <person name="Wei S."/>
            <person name="Zheng Y."/>
            <person name="Lin W."/>
            <person name="Duan Y."/>
            <person name="Cao H."/>
            <person name="Xiong S."/>
            <person name="Wang X."/>
            <person name="Wei L."/>
            <person name="Li C."/>
            <person name="Ma Q."/>
            <person name="Ju M."/>
            <person name="Zhao R."/>
            <person name="Li G."/>
            <person name="Mu C."/>
            <person name="Tian Q."/>
            <person name="Mei H."/>
            <person name="Zhang T."/>
            <person name="Gao T."/>
            <person name="Zhang H."/>
        </authorList>
    </citation>
    <scope>NUCLEOTIDE SEQUENCE</scope>
    <source>
        <strain evidence="2">KEN8</strain>
    </source>
</reference>
<keyword evidence="1" id="KW-1133">Transmembrane helix</keyword>